<feature type="region of interest" description="Disordered" evidence="1">
    <location>
        <begin position="45"/>
        <end position="70"/>
    </location>
</feature>
<accession>A0AAV6UTU3</accession>
<comment type="caution">
    <text evidence="2">The sequence shown here is derived from an EMBL/GenBank/DDBJ whole genome shotgun (WGS) entry which is preliminary data.</text>
</comment>
<gene>
    <name evidence="2" type="ORF">JTE90_001211</name>
</gene>
<name>A0AAV6UTU3_9ARAC</name>
<evidence type="ECO:0000256" key="1">
    <source>
        <dbReference type="SAM" id="MobiDB-lite"/>
    </source>
</evidence>
<evidence type="ECO:0000313" key="3">
    <source>
        <dbReference type="Proteomes" id="UP000827092"/>
    </source>
</evidence>
<sequence>MDEKGGRDIDLSEYSVHVVVFCSIVRRRRKGKTGQISEEKFLKVKTSPDGQAPREKRFGHCQGRIGHGES</sequence>
<protein>
    <submittedName>
        <fullName evidence="2">Uncharacterized protein</fullName>
    </submittedName>
</protein>
<proteinExistence type="predicted"/>
<dbReference type="AlphaFoldDB" id="A0AAV6UTU3"/>
<evidence type="ECO:0000313" key="2">
    <source>
        <dbReference type="EMBL" id="KAG8187837.1"/>
    </source>
</evidence>
<organism evidence="2 3">
    <name type="scientific">Oedothorax gibbosus</name>
    <dbReference type="NCBI Taxonomy" id="931172"/>
    <lineage>
        <taxon>Eukaryota</taxon>
        <taxon>Metazoa</taxon>
        <taxon>Ecdysozoa</taxon>
        <taxon>Arthropoda</taxon>
        <taxon>Chelicerata</taxon>
        <taxon>Arachnida</taxon>
        <taxon>Araneae</taxon>
        <taxon>Araneomorphae</taxon>
        <taxon>Entelegynae</taxon>
        <taxon>Araneoidea</taxon>
        <taxon>Linyphiidae</taxon>
        <taxon>Erigoninae</taxon>
        <taxon>Oedothorax</taxon>
    </lineage>
</organism>
<keyword evidence="3" id="KW-1185">Reference proteome</keyword>
<dbReference type="Proteomes" id="UP000827092">
    <property type="component" value="Unassembled WGS sequence"/>
</dbReference>
<reference evidence="2 3" key="1">
    <citation type="journal article" date="2022" name="Nat. Ecol. Evol.">
        <title>A masculinizing supergene underlies an exaggerated male reproductive morph in a spider.</title>
        <authorList>
            <person name="Hendrickx F."/>
            <person name="De Corte Z."/>
            <person name="Sonet G."/>
            <person name="Van Belleghem S.M."/>
            <person name="Kostlbacher S."/>
            <person name="Vangestel C."/>
        </authorList>
    </citation>
    <scope>NUCLEOTIDE SEQUENCE [LARGE SCALE GENOMIC DNA]</scope>
    <source>
        <strain evidence="2">W744_W776</strain>
    </source>
</reference>
<dbReference type="EMBL" id="JAFNEN010000258">
    <property type="protein sequence ID" value="KAG8187837.1"/>
    <property type="molecule type" value="Genomic_DNA"/>
</dbReference>